<sequence>MSLASIWNIARRDIEIPKSAPTEICIEKHKEFILKYGRDRESYEYIMAEYLRMSGLYWCLASLDVLGAVDEADKQFIWNFVKENQNPDGVLLLQLVTIHISSTRSVPFRSFGDKLGEAVEFVIRCHNFDGGFGTRPGSESHAGQVYCCLGALAIAGCLELIDTDRTGEWLAERQCPSGGLCGRPENYQWFSDVCYSWWVLASLGIIKKLHWIDKNSLTKFILASQDDESGGIADRPEDAADPFHTVFGLSGLSLLDYPGLEPVDAVFCMTKKSLRKFSFI</sequence>
<dbReference type="InterPro" id="IPR026873">
    <property type="entry name" value="Ptb1"/>
</dbReference>
<keyword evidence="10" id="KW-1185">Reference proteome</keyword>
<accession>A0A915E360</accession>
<dbReference type="PANTHER" id="PTHR11774">
    <property type="entry name" value="GERANYLGERANYL TRANSFERASE TYPE BETA SUBUNIT"/>
    <property type="match status" value="1"/>
</dbReference>
<evidence type="ECO:0000256" key="2">
    <source>
        <dbReference type="ARBA" id="ARBA00022602"/>
    </source>
</evidence>
<keyword evidence="5" id="KW-0677">Repeat</keyword>
<evidence type="ECO:0000313" key="11">
    <source>
        <dbReference type="WBParaSite" id="jg25357"/>
    </source>
</evidence>
<keyword evidence="3 8" id="KW-0808">Transferase</keyword>
<dbReference type="GO" id="GO:0004663">
    <property type="term" value="F:Rab geranylgeranyltransferase activity"/>
    <property type="evidence" value="ECO:0007669"/>
    <property type="project" value="UniProtKB-UniRule"/>
</dbReference>
<feature type="domain" description="Prenyltransferase alpha-alpha toroid" evidence="9">
    <location>
        <begin position="26"/>
        <end position="89"/>
    </location>
</feature>
<dbReference type="EC" id="2.5.1.60" evidence="8"/>
<dbReference type="GO" id="GO:0046872">
    <property type="term" value="F:metal ion binding"/>
    <property type="evidence" value="ECO:0007669"/>
    <property type="project" value="UniProtKB-KW"/>
</dbReference>
<evidence type="ECO:0000256" key="7">
    <source>
        <dbReference type="ARBA" id="ARBA00047658"/>
    </source>
</evidence>
<dbReference type="InterPro" id="IPR001330">
    <property type="entry name" value="Prenyltrans"/>
</dbReference>
<dbReference type="Gene3D" id="1.50.10.20">
    <property type="match status" value="2"/>
</dbReference>
<dbReference type="Proteomes" id="UP000887574">
    <property type="component" value="Unplaced"/>
</dbReference>
<dbReference type="WBParaSite" id="jg25357">
    <property type="protein sequence ID" value="jg25357"/>
    <property type="gene ID" value="jg25357"/>
</dbReference>
<protein>
    <recommendedName>
        <fullName evidence="8">Geranylgeranyl transferase type-2 subunit beta</fullName>
        <ecNumber evidence="8">2.5.1.60</ecNumber>
    </recommendedName>
</protein>
<dbReference type="GO" id="GO:0005968">
    <property type="term" value="C:Rab-protein geranylgeranyltransferase complex"/>
    <property type="evidence" value="ECO:0007669"/>
    <property type="project" value="UniProtKB-UniRule"/>
</dbReference>
<dbReference type="InterPro" id="IPR045089">
    <property type="entry name" value="PGGT1B-like"/>
</dbReference>
<evidence type="ECO:0000256" key="1">
    <source>
        <dbReference type="ARBA" id="ARBA00010497"/>
    </source>
</evidence>
<evidence type="ECO:0000256" key="8">
    <source>
        <dbReference type="RuleBase" id="RU365076"/>
    </source>
</evidence>
<comment type="function">
    <text evidence="8">Catalyzes the transfer of a geranylgeranyl moiety from geranylgeranyl diphosphate to both cysteines of proteins with the C-terminal sequence -XXCC, -XCXC and -CCXX.</text>
</comment>
<keyword evidence="4 8" id="KW-0479">Metal-binding</keyword>
<dbReference type="CDD" id="cd02894">
    <property type="entry name" value="GGTase-II"/>
    <property type="match status" value="1"/>
</dbReference>
<dbReference type="AlphaFoldDB" id="A0A915E360"/>
<keyword evidence="2 8" id="KW-0637">Prenyltransferase</keyword>
<keyword evidence="6 8" id="KW-0862">Zinc</keyword>
<comment type="catalytic activity">
    <reaction evidence="7 8">
        <text>geranylgeranyl diphosphate + L-cysteinyl-[protein] = S-geranylgeranyl-L-cysteinyl-[protein] + diphosphate</text>
        <dbReference type="Rhea" id="RHEA:21240"/>
        <dbReference type="Rhea" id="RHEA-COMP:10131"/>
        <dbReference type="Rhea" id="RHEA-COMP:11537"/>
        <dbReference type="ChEBI" id="CHEBI:29950"/>
        <dbReference type="ChEBI" id="CHEBI:33019"/>
        <dbReference type="ChEBI" id="CHEBI:57533"/>
        <dbReference type="ChEBI" id="CHEBI:86021"/>
        <dbReference type="EC" id="2.5.1.60"/>
    </reaction>
</comment>
<evidence type="ECO:0000256" key="6">
    <source>
        <dbReference type="ARBA" id="ARBA00022833"/>
    </source>
</evidence>
<dbReference type="Pfam" id="PF00432">
    <property type="entry name" value="Prenyltrans"/>
    <property type="match status" value="2"/>
</dbReference>
<evidence type="ECO:0000256" key="5">
    <source>
        <dbReference type="ARBA" id="ARBA00022737"/>
    </source>
</evidence>
<dbReference type="PANTHER" id="PTHR11774:SF11">
    <property type="entry name" value="GERANYLGERANYL TRANSFERASE TYPE-2 SUBUNIT BETA"/>
    <property type="match status" value="1"/>
</dbReference>
<proteinExistence type="inferred from homology"/>
<comment type="cofactor">
    <cofactor evidence="8">
        <name>Zn(2+)</name>
        <dbReference type="ChEBI" id="CHEBI:29105"/>
    </cofactor>
    <text evidence="8">Binds 1 zinc ion per subunit.</text>
</comment>
<comment type="similarity">
    <text evidence="1 8">Belongs to the protein prenyltransferase subunit beta family.</text>
</comment>
<dbReference type="SUPFAM" id="SSF48239">
    <property type="entry name" value="Terpenoid cyclases/Protein prenyltransferases"/>
    <property type="match status" value="1"/>
</dbReference>
<organism evidence="10 11">
    <name type="scientific">Ditylenchus dipsaci</name>
    <dbReference type="NCBI Taxonomy" id="166011"/>
    <lineage>
        <taxon>Eukaryota</taxon>
        <taxon>Metazoa</taxon>
        <taxon>Ecdysozoa</taxon>
        <taxon>Nematoda</taxon>
        <taxon>Chromadorea</taxon>
        <taxon>Rhabditida</taxon>
        <taxon>Tylenchina</taxon>
        <taxon>Tylenchomorpha</taxon>
        <taxon>Sphaerularioidea</taxon>
        <taxon>Anguinidae</taxon>
        <taxon>Anguininae</taxon>
        <taxon>Ditylenchus</taxon>
    </lineage>
</organism>
<evidence type="ECO:0000313" key="10">
    <source>
        <dbReference type="Proteomes" id="UP000887574"/>
    </source>
</evidence>
<evidence type="ECO:0000256" key="3">
    <source>
        <dbReference type="ARBA" id="ARBA00022679"/>
    </source>
</evidence>
<evidence type="ECO:0000256" key="4">
    <source>
        <dbReference type="ARBA" id="ARBA00022723"/>
    </source>
</evidence>
<name>A0A915E360_9BILA</name>
<dbReference type="InterPro" id="IPR008930">
    <property type="entry name" value="Terpenoid_cyclase/PrenylTrfase"/>
</dbReference>
<reference evidence="11" key="1">
    <citation type="submission" date="2022-11" db="UniProtKB">
        <authorList>
            <consortium name="WormBaseParasite"/>
        </authorList>
    </citation>
    <scope>IDENTIFICATION</scope>
</reference>
<feature type="domain" description="Prenyltransferase alpha-alpha toroid" evidence="9">
    <location>
        <begin position="115"/>
        <end position="269"/>
    </location>
</feature>
<evidence type="ECO:0000259" key="9">
    <source>
        <dbReference type="Pfam" id="PF00432"/>
    </source>
</evidence>